<dbReference type="PATRIC" id="fig|1110504.5.peg.208"/>
<dbReference type="Proteomes" id="UP000003181">
    <property type="component" value="Unassembled WGS sequence"/>
</dbReference>
<name>I5D6K0_MYCAA</name>
<accession>I5D6K0</accession>
<feature type="region of interest" description="Disordered" evidence="1">
    <location>
        <begin position="103"/>
        <end position="179"/>
    </location>
</feature>
<evidence type="ECO:0000313" key="2">
    <source>
        <dbReference type="EMBL" id="EIN15309.1"/>
    </source>
</evidence>
<protein>
    <submittedName>
        <fullName evidence="2">Uncharacterized protein</fullName>
    </submittedName>
</protein>
<reference evidence="2 3" key="1">
    <citation type="journal article" date="2012" name="Appl. Environ. Microbiol.">
        <title>Emergence of Atypical Mycoplasma agalactiae Strains Harboring a New Prophage and Associated with an Alpine Wild Ungulate Mortality Episode.</title>
        <authorList>
            <person name="Tardy F."/>
            <person name="Baranowski E."/>
            <person name="Nouvel L.X."/>
            <person name="Mick V."/>
            <person name="Manso-Silvan L."/>
            <person name="Thiaucourt F."/>
            <person name="Thebault P."/>
            <person name="Breton M."/>
            <person name="Sirand-Pugnet P."/>
            <person name="Blanchard A."/>
            <person name="Garnier A."/>
            <person name="Gibert P."/>
            <person name="Game Y."/>
            <person name="Poumarat F."/>
            <person name="Citti C."/>
        </authorList>
    </citation>
    <scope>NUCLEOTIDE SEQUENCE [LARGE SCALE GENOMIC DNA]</scope>
    <source>
        <strain evidence="2 3">14628</strain>
    </source>
</reference>
<feature type="compositionally biased region" description="Polar residues" evidence="1">
    <location>
        <begin position="103"/>
        <end position="113"/>
    </location>
</feature>
<evidence type="ECO:0000256" key="1">
    <source>
        <dbReference type="SAM" id="MobiDB-lite"/>
    </source>
</evidence>
<feature type="compositionally biased region" description="Basic and acidic residues" evidence="1">
    <location>
        <begin position="8"/>
        <end position="37"/>
    </location>
</feature>
<organism evidence="2 3">
    <name type="scientific">Mycoplasmopsis agalactiae 14628</name>
    <dbReference type="NCBI Taxonomy" id="1110504"/>
    <lineage>
        <taxon>Bacteria</taxon>
        <taxon>Bacillati</taxon>
        <taxon>Mycoplasmatota</taxon>
        <taxon>Mycoplasmoidales</taxon>
        <taxon>Metamycoplasmataceae</taxon>
        <taxon>Mycoplasmopsis</taxon>
    </lineage>
</organism>
<comment type="caution">
    <text evidence="2">The sequence shown here is derived from an EMBL/GenBank/DDBJ whole genome shotgun (WGS) entry which is preliminary data.</text>
</comment>
<feature type="region of interest" description="Disordered" evidence="1">
    <location>
        <begin position="1"/>
        <end position="86"/>
    </location>
</feature>
<sequence>MIAASCDGKTKKAEKEIKEPVKKEDSKELAEKPKTEVETSGADVDSTSNSDKTENPKVLESSMSDSANSPSNTSSNSESLKDKIIKRHLESASESTLKLFDGTYSSANSQVLSPTEKENKAQKERENKANAANLISGGKRTNPSSEKDKELVNGWTNSTSNRGYAPGARIRVPVNSSTS</sequence>
<dbReference type="EMBL" id="AJPR01000004">
    <property type="protein sequence ID" value="EIN15309.1"/>
    <property type="molecule type" value="Genomic_DNA"/>
</dbReference>
<evidence type="ECO:0000313" key="3">
    <source>
        <dbReference type="Proteomes" id="UP000003181"/>
    </source>
</evidence>
<proteinExistence type="predicted"/>
<feature type="compositionally biased region" description="Low complexity" evidence="1">
    <location>
        <begin position="61"/>
        <end position="78"/>
    </location>
</feature>
<gene>
    <name evidence="2" type="ORF">MAGb_2080</name>
</gene>
<feature type="compositionally biased region" description="Basic and acidic residues" evidence="1">
    <location>
        <begin position="115"/>
        <end position="128"/>
    </location>
</feature>
<dbReference type="AlphaFoldDB" id="I5D6K0"/>